<comment type="caution">
    <text evidence="2">The sequence shown here is derived from an EMBL/GenBank/DDBJ whole genome shotgun (WGS) entry which is preliminary data.</text>
</comment>
<evidence type="ECO:0000256" key="1">
    <source>
        <dbReference type="SAM" id="Phobius"/>
    </source>
</evidence>
<keyword evidence="1" id="KW-1133">Transmembrane helix</keyword>
<evidence type="ECO:0000313" key="2">
    <source>
        <dbReference type="EMBL" id="VEL27432.1"/>
    </source>
</evidence>
<dbReference type="EMBL" id="CAAALY010087206">
    <property type="protein sequence ID" value="VEL27432.1"/>
    <property type="molecule type" value="Genomic_DNA"/>
</dbReference>
<protein>
    <submittedName>
        <fullName evidence="2">Uncharacterized protein</fullName>
    </submittedName>
</protein>
<organism evidence="2 3">
    <name type="scientific">Protopolystoma xenopodis</name>
    <dbReference type="NCBI Taxonomy" id="117903"/>
    <lineage>
        <taxon>Eukaryota</taxon>
        <taxon>Metazoa</taxon>
        <taxon>Spiralia</taxon>
        <taxon>Lophotrochozoa</taxon>
        <taxon>Platyhelminthes</taxon>
        <taxon>Monogenea</taxon>
        <taxon>Polyopisthocotylea</taxon>
        <taxon>Polystomatidea</taxon>
        <taxon>Polystomatidae</taxon>
        <taxon>Protopolystoma</taxon>
    </lineage>
</organism>
<gene>
    <name evidence="2" type="ORF">PXEA_LOCUS20872</name>
</gene>
<proteinExistence type="predicted"/>
<dbReference type="AlphaFoldDB" id="A0A3S5CJX1"/>
<evidence type="ECO:0000313" key="3">
    <source>
        <dbReference type="Proteomes" id="UP000784294"/>
    </source>
</evidence>
<keyword evidence="1" id="KW-0472">Membrane</keyword>
<feature type="transmembrane region" description="Helical" evidence="1">
    <location>
        <begin position="46"/>
        <end position="69"/>
    </location>
</feature>
<keyword evidence="3" id="KW-1185">Reference proteome</keyword>
<dbReference type="Proteomes" id="UP000784294">
    <property type="component" value="Unassembled WGS sequence"/>
</dbReference>
<accession>A0A3S5CJX1</accession>
<sequence>MATSGRGRVSAPAALGSRRISTHPGWCARRLHDMATLHQQRRLSSALSLSLSLPLSLCLSVSLSLYLLINQSLGQRLSTS</sequence>
<reference evidence="2" key="1">
    <citation type="submission" date="2018-11" db="EMBL/GenBank/DDBJ databases">
        <authorList>
            <consortium name="Pathogen Informatics"/>
        </authorList>
    </citation>
    <scope>NUCLEOTIDE SEQUENCE</scope>
</reference>
<keyword evidence="1" id="KW-0812">Transmembrane</keyword>
<name>A0A3S5CJX1_9PLAT</name>